<evidence type="ECO:0000313" key="3">
    <source>
        <dbReference type="Proteomes" id="UP001153269"/>
    </source>
</evidence>
<sequence length="86" mass="9488">MMFKLQVRGVAEDQEAPAPVPTNQEDMDTFGLRDSPEFRAGWGEGGPPGSQPPPDESHETKSVSTFANKDKWDQSVAAQWRPDGCR</sequence>
<reference evidence="2" key="1">
    <citation type="submission" date="2020-03" db="EMBL/GenBank/DDBJ databases">
        <authorList>
            <person name="Weist P."/>
        </authorList>
    </citation>
    <scope>NUCLEOTIDE SEQUENCE</scope>
</reference>
<proteinExistence type="predicted"/>
<organism evidence="2 3">
    <name type="scientific">Pleuronectes platessa</name>
    <name type="common">European plaice</name>
    <dbReference type="NCBI Taxonomy" id="8262"/>
    <lineage>
        <taxon>Eukaryota</taxon>
        <taxon>Metazoa</taxon>
        <taxon>Chordata</taxon>
        <taxon>Craniata</taxon>
        <taxon>Vertebrata</taxon>
        <taxon>Euteleostomi</taxon>
        <taxon>Actinopterygii</taxon>
        <taxon>Neopterygii</taxon>
        <taxon>Teleostei</taxon>
        <taxon>Neoteleostei</taxon>
        <taxon>Acanthomorphata</taxon>
        <taxon>Carangaria</taxon>
        <taxon>Pleuronectiformes</taxon>
        <taxon>Pleuronectoidei</taxon>
        <taxon>Pleuronectidae</taxon>
        <taxon>Pleuronectes</taxon>
    </lineage>
</organism>
<evidence type="ECO:0000313" key="2">
    <source>
        <dbReference type="EMBL" id="CAB1431306.1"/>
    </source>
</evidence>
<accession>A0A9N7UJJ6</accession>
<dbReference type="Proteomes" id="UP001153269">
    <property type="component" value="Unassembled WGS sequence"/>
</dbReference>
<feature type="region of interest" description="Disordered" evidence="1">
    <location>
        <begin position="1"/>
        <end position="86"/>
    </location>
</feature>
<name>A0A9N7UJJ6_PLEPL</name>
<dbReference type="AlphaFoldDB" id="A0A9N7UJJ6"/>
<comment type="caution">
    <text evidence="2">The sequence shown here is derived from an EMBL/GenBank/DDBJ whole genome shotgun (WGS) entry which is preliminary data.</text>
</comment>
<protein>
    <submittedName>
        <fullName evidence="2">Uncharacterized protein</fullName>
    </submittedName>
</protein>
<dbReference type="EMBL" id="CADEAL010001331">
    <property type="protein sequence ID" value="CAB1431306.1"/>
    <property type="molecule type" value="Genomic_DNA"/>
</dbReference>
<gene>
    <name evidence="2" type="ORF">PLEPLA_LOCUS19351</name>
</gene>
<keyword evidence="3" id="KW-1185">Reference proteome</keyword>
<evidence type="ECO:0000256" key="1">
    <source>
        <dbReference type="SAM" id="MobiDB-lite"/>
    </source>
</evidence>